<organism evidence="1 2">
    <name type="scientific">Methylocaldum szegediense</name>
    <dbReference type="NCBI Taxonomy" id="73780"/>
    <lineage>
        <taxon>Bacteria</taxon>
        <taxon>Pseudomonadati</taxon>
        <taxon>Pseudomonadota</taxon>
        <taxon>Gammaproteobacteria</taxon>
        <taxon>Methylococcales</taxon>
        <taxon>Methylococcaceae</taxon>
        <taxon>Methylocaldum</taxon>
    </lineage>
</organism>
<dbReference type="EMBL" id="OX458333">
    <property type="protein sequence ID" value="CAI8761296.1"/>
    <property type="molecule type" value="Genomic_DNA"/>
</dbReference>
<gene>
    <name evidence="1" type="ORF">MSZNOR_0850</name>
</gene>
<keyword evidence="2" id="KW-1185">Reference proteome</keyword>
<name>A0ABM9HY01_9GAMM</name>
<evidence type="ECO:0000313" key="1">
    <source>
        <dbReference type="EMBL" id="CAI8761296.1"/>
    </source>
</evidence>
<protein>
    <submittedName>
        <fullName evidence="1">Uncharacterized protein</fullName>
    </submittedName>
</protein>
<proteinExistence type="predicted"/>
<sequence length="65" mass="7412">MVSEANRIVRGHERCGLFFTEQCGLSSWEVVSETNRPFAELRTGIIREPPFEVAQDRCHSRTAFG</sequence>
<evidence type="ECO:0000313" key="2">
    <source>
        <dbReference type="Proteomes" id="UP001162030"/>
    </source>
</evidence>
<dbReference type="Proteomes" id="UP001162030">
    <property type="component" value="Chromosome"/>
</dbReference>
<accession>A0ABM9HY01</accession>
<reference evidence="1 2" key="1">
    <citation type="submission" date="2023-03" db="EMBL/GenBank/DDBJ databases">
        <authorList>
            <person name="Pearce D."/>
        </authorList>
    </citation>
    <scope>NUCLEOTIDE SEQUENCE [LARGE SCALE GENOMIC DNA]</scope>
    <source>
        <strain evidence="1">Msz</strain>
    </source>
</reference>